<evidence type="ECO:0000256" key="2">
    <source>
        <dbReference type="SAM" id="MobiDB-lite"/>
    </source>
</evidence>
<dbReference type="AlphaFoldDB" id="A0AAD5VB21"/>
<gene>
    <name evidence="3" type="ORF">NLI96_g4029</name>
</gene>
<dbReference type="EMBL" id="JANAWD010000112">
    <property type="protein sequence ID" value="KAJ3486748.1"/>
    <property type="molecule type" value="Genomic_DNA"/>
</dbReference>
<keyword evidence="4" id="KW-1185">Reference proteome</keyword>
<organism evidence="3 4">
    <name type="scientific">Meripilus lineatus</name>
    <dbReference type="NCBI Taxonomy" id="2056292"/>
    <lineage>
        <taxon>Eukaryota</taxon>
        <taxon>Fungi</taxon>
        <taxon>Dikarya</taxon>
        <taxon>Basidiomycota</taxon>
        <taxon>Agaricomycotina</taxon>
        <taxon>Agaricomycetes</taxon>
        <taxon>Polyporales</taxon>
        <taxon>Meripilaceae</taxon>
        <taxon>Meripilus</taxon>
    </lineage>
</organism>
<feature type="coiled-coil region" evidence="1">
    <location>
        <begin position="51"/>
        <end position="93"/>
    </location>
</feature>
<dbReference type="Proteomes" id="UP001212997">
    <property type="component" value="Unassembled WGS sequence"/>
</dbReference>
<reference evidence="3" key="1">
    <citation type="submission" date="2022-07" db="EMBL/GenBank/DDBJ databases">
        <title>Genome Sequence of Physisporinus lineatus.</title>
        <authorList>
            <person name="Buettner E."/>
        </authorList>
    </citation>
    <scope>NUCLEOTIDE SEQUENCE</scope>
    <source>
        <strain evidence="3">VT162</strain>
    </source>
</reference>
<comment type="caution">
    <text evidence="3">The sequence shown here is derived from an EMBL/GenBank/DDBJ whole genome shotgun (WGS) entry which is preliminary data.</text>
</comment>
<evidence type="ECO:0000256" key="1">
    <source>
        <dbReference type="SAM" id="Coils"/>
    </source>
</evidence>
<sequence>MFKKSLLFPPSVNNLHSPLVAPPAIARKPPSPLNLIIPSNMAPTITPEAQLTELIQRAKDLTAELSSLIGDTRRAEERRNEEWTTKMQQLERVILLLQPPPLPQVHTSPLADDAHDRAHTDAGGILDIPDTFSQGAITEEPIVTARSSELDIELSEEQLQTTIRNMNVCSTTTADRPWEKDRESSGTYRCQSGGHTLTLEEITVEFKRVSLLEATNTGEEKLPEGEELHDLLRELSHCPDAGDFIKREWGYICKGGGHVVKNDRLRKAILQREQDVVLGDGTLTPTPASALRCGSVDEVDPVSGAVASTSDPSSHSDLSGGTPPGSAVRIQLRIQQMSRCGVDRPWVKDDDGYRCEGGEHHVSDAELTLSG</sequence>
<proteinExistence type="predicted"/>
<evidence type="ECO:0000313" key="3">
    <source>
        <dbReference type="EMBL" id="KAJ3486748.1"/>
    </source>
</evidence>
<evidence type="ECO:0000313" key="4">
    <source>
        <dbReference type="Proteomes" id="UP001212997"/>
    </source>
</evidence>
<accession>A0AAD5VB21</accession>
<feature type="compositionally biased region" description="Low complexity" evidence="2">
    <location>
        <begin position="308"/>
        <end position="319"/>
    </location>
</feature>
<protein>
    <submittedName>
        <fullName evidence="3">Uncharacterized protein</fullName>
    </submittedName>
</protein>
<feature type="region of interest" description="Disordered" evidence="2">
    <location>
        <begin position="302"/>
        <end position="326"/>
    </location>
</feature>
<name>A0AAD5VB21_9APHY</name>
<keyword evidence="1" id="KW-0175">Coiled coil</keyword>